<dbReference type="AlphaFoldDB" id="A0A5D8ZYQ1"/>
<dbReference type="EMBL" id="VTRU01000001">
    <property type="protein sequence ID" value="TZF99466.1"/>
    <property type="molecule type" value="Genomic_DNA"/>
</dbReference>
<evidence type="ECO:0000313" key="2">
    <source>
        <dbReference type="EMBL" id="TZF99466.1"/>
    </source>
</evidence>
<accession>A0A5D8ZYQ1</accession>
<protein>
    <submittedName>
        <fullName evidence="2">Uncharacterized protein</fullName>
    </submittedName>
</protein>
<keyword evidence="1" id="KW-0472">Membrane</keyword>
<reference evidence="2 3" key="1">
    <citation type="submission" date="2019-08" db="EMBL/GenBank/DDBJ databases">
        <title>Draft genome sequence of Chryseobacterium sp. Gsoil 183.</title>
        <authorList>
            <person name="Im W.-T."/>
        </authorList>
    </citation>
    <scope>NUCLEOTIDE SEQUENCE [LARGE SCALE GENOMIC DNA]</scope>
    <source>
        <strain evidence="2 3">Gsoil 183</strain>
        <plasmid evidence="2">unnamed1</plasmid>
    </source>
</reference>
<gene>
    <name evidence="2" type="ORF">FW781_05935</name>
</gene>
<keyword evidence="1" id="KW-1133">Transmembrane helix</keyword>
<keyword evidence="3" id="KW-1185">Reference proteome</keyword>
<evidence type="ECO:0000256" key="1">
    <source>
        <dbReference type="SAM" id="Phobius"/>
    </source>
</evidence>
<geneLocation type="plasmid" evidence="2">
    <name>unnamed1</name>
</geneLocation>
<feature type="transmembrane region" description="Helical" evidence="1">
    <location>
        <begin position="7"/>
        <end position="30"/>
    </location>
</feature>
<evidence type="ECO:0000313" key="3">
    <source>
        <dbReference type="Proteomes" id="UP000323884"/>
    </source>
</evidence>
<sequence>MKSIYKYITFSGLSMIVLSIIMFFTSVGLFTARGDYPIIIIKLGEISFILWLPFLIIGIFLAILGIGIYFAKTSK</sequence>
<dbReference type="Proteomes" id="UP000323884">
    <property type="component" value="Unassembled WGS sequence"/>
</dbReference>
<organism evidence="2 3">
    <name type="scientific">Chryseobacterium panacisoli</name>
    <dbReference type="NCBI Taxonomy" id="1807141"/>
    <lineage>
        <taxon>Bacteria</taxon>
        <taxon>Pseudomonadati</taxon>
        <taxon>Bacteroidota</taxon>
        <taxon>Flavobacteriia</taxon>
        <taxon>Flavobacteriales</taxon>
        <taxon>Weeksellaceae</taxon>
        <taxon>Chryseobacterium group</taxon>
        <taxon>Chryseobacterium</taxon>
    </lineage>
</organism>
<comment type="caution">
    <text evidence="2">The sequence shown here is derived from an EMBL/GenBank/DDBJ whole genome shotgun (WGS) entry which is preliminary data.</text>
</comment>
<name>A0A5D8ZYQ1_9FLAO</name>
<proteinExistence type="predicted"/>
<feature type="transmembrane region" description="Helical" evidence="1">
    <location>
        <begin position="50"/>
        <end position="71"/>
    </location>
</feature>
<keyword evidence="2" id="KW-0614">Plasmid</keyword>
<keyword evidence="1" id="KW-0812">Transmembrane</keyword>
<dbReference type="OrthoDB" id="1274539at2"/>
<dbReference type="RefSeq" id="WP_149386568.1">
    <property type="nucleotide sequence ID" value="NZ_VTRU01000001.1"/>
</dbReference>